<feature type="coiled-coil region" evidence="10">
    <location>
        <begin position="248"/>
        <end position="304"/>
    </location>
</feature>
<dbReference type="NCBIfam" id="TIGR01843">
    <property type="entry name" value="type_I_hlyD"/>
    <property type="match status" value="1"/>
</dbReference>
<keyword evidence="10" id="KW-0175">Coiled coil</keyword>
<dbReference type="Gene3D" id="2.40.30.170">
    <property type="match status" value="1"/>
</dbReference>
<comment type="similarity">
    <text evidence="2 9">Belongs to the membrane fusion protein (MFP) (TC 8.A.1) family.</text>
</comment>
<comment type="subcellular location">
    <subcellularLocation>
        <location evidence="1 9">Cell inner membrane</location>
        <topology evidence="1 9">Single-pass membrane protein</topology>
    </subcellularLocation>
</comment>
<dbReference type="PRINTS" id="PR01490">
    <property type="entry name" value="RTXTOXIND"/>
</dbReference>
<evidence type="ECO:0000256" key="3">
    <source>
        <dbReference type="ARBA" id="ARBA00022448"/>
    </source>
</evidence>
<evidence type="ECO:0000256" key="7">
    <source>
        <dbReference type="ARBA" id="ARBA00022989"/>
    </source>
</evidence>
<dbReference type="GO" id="GO:0005886">
    <property type="term" value="C:plasma membrane"/>
    <property type="evidence" value="ECO:0007669"/>
    <property type="project" value="UniProtKB-SubCell"/>
</dbReference>
<keyword evidence="4 9" id="KW-1003">Cell membrane</keyword>
<reference evidence="13 14" key="1">
    <citation type="submission" date="2015-04" db="EMBL/GenBank/DDBJ databases">
        <title>Complete Sequence for the Genome of the Thioalkalivibrio versutus D301.</title>
        <authorList>
            <person name="Mu T."/>
            <person name="Zhou J."/>
            <person name="Xu X."/>
        </authorList>
    </citation>
    <scope>NUCLEOTIDE SEQUENCE [LARGE SCALE GENOMIC DNA]</scope>
    <source>
        <strain evidence="13 14">D301</strain>
    </source>
</reference>
<dbReference type="SUPFAM" id="SSF111369">
    <property type="entry name" value="HlyD-like secretion proteins"/>
    <property type="match status" value="1"/>
</dbReference>
<dbReference type="Gene3D" id="2.40.50.100">
    <property type="match status" value="1"/>
</dbReference>
<dbReference type="GO" id="GO:0015031">
    <property type="term" value="P:protein transport"/>
    <property type="evidence" value="ECO:0007669"/>
    <property type="project" value="InterPro"/>
</dbReference>
<dbReference type="KEGG" id="tvr:TVD_04435"/>
<evidence type="ECO:0000256" key="4">
    <source>
        <dbReference type="ARBA" id="ARBA00022475"/>
    </source>
</evidence>
<keyword evidence="3 9" id="KW-0813">Transport</keyword>
<keyword evidence="8 9" id="KW-0472">Membrane</keyword>
<dbReference type="PATRIC" id="fig|106634.4.peg.907"/>
<dbReference type="OrthoDB" id="9775513at2"/>
<dbReference type="InterPro" id="IPR058982">
    <property type="entry name" value="Beta-barrel_AprE"/>
</dbReference>
<evidence type="ECO:0000256" key="2">
    <source>
        <dbReference type="ARBA" id="ARBA00009477"/>
    </source>
</evidence>
<dbReference type="Pfam" id="PF26002">
    <property type="entry name" value="Beta-barrel_AprE"/>
    <property type="match status" value="1"/>
</dbReference>
<protein>
    <recommendedName>
        <fullName evidence="9">Membrane fusion protein (MFP) family protein</fullName>
    </recommendedName>
</protein>
<keyword evidence="14" id="KW-1185">Reference proteome</keyword>
<evidence type="ECO:0000313" key="13">
    <source>
        <dbReference type="EMBL" id="AKJ94664.1"/>
    </source>
</evidence>
<feature type="domain" description="AprE-like beta-barrel" evidence="12">
    <location>
        <begin position="346"/>
        <end position="434"/>
    </location>
</feature>
<dbReference type="EMBL" id="CP011367">
    <property type="protein sequence ID" value="AKJ94664.1"/>
    <property type="molecule type" value="Genomic_DNA"/>
</dbReference>
<feature type="domain" description="AprE-like long alpha-helical hairpin" evidence="11">
    <location>
        <begin position="140"/>
        <end position="303"/>
    </location>
</feature>
<proteinExistence type="inferred from homology"/>
<keyword evidence="6 9" id="KW-0812">Transmembrane</keyword>
<dbReference type="STRING" id="106634.TVD_04435"/>
<dbReference type="Proteomes" id="UP000064201">
    <property type="component" value="Chromosome"/>
</dbReference>
<dbReference type="InterPro" id="IPR010129">
    <property type="entry name" value="T1SS_HlyD"/>
</dbReference>
<keyword evidence="5 9" id="KW-0997">Cell inner membrane</keyword>
<evidence type="ECO:0000256" key="8">
    <source>
        <dbReference type="ARBA" id="ARBA00023136"/>
    </source>
</evidence>
<gene>
    <name evidence="13" type="ORF">TVD_04435</name>
</gene>
<dbReference type="PANTHER" id="PTHR30386:SF27">
    <property type="entry name" value="MEMBRANE FUSION PROTEIN (MFP) FAMILY PROTEIN"/>
    <property type="match status" value="1"/>
</dbReference>
<evidence type="ECO:0000256" key="9">
    <source>
        <dbReference type="RuleBase" id="RU365093"/>
    </source>
</evidence>
<dbReference type="AlphaFoldDB" id="A0A0G3G2R1"/>
<dbReference type="InterPro" id="IPR050739">
    <property type="entry name" value="MFP"/>
</dbReference>
<evidence type="ECO:0000256" key="5">
    <source>
        <dbReference type="ARBA" id="ARBA00022519"/>
    </source>
</evidence>
<feature type="transmembrane region" description="Helical" evidence="9">
    <location>
        <begin position="41"/>
        <end position="59"/>
    </location>
</feature>
<keyword evidence="7 9" id="KW-1133">Transmembrane helix</keyword>
<dbReference type="PANTHER" id="PTHR30386">
    <property type="entry name" value="MEMBRANE FUSION SUBUNIT OF EMRAB-TOLC MULTIDRUG EFFLUX PUMP"/>
    <property type="match status" value="1"/>
</dbReference>
<name>A0A0G3G2R1_9GAMM</name>
<sequence>MKPPAEQVLPMKKRGTESVRREFLPAAMELEATPAHPLGRAIIWFIVALFVVAVVWASIGKVDVIAIADGSIVPSGKLRTVQPPALGVVAEIRVQSGDHVEAGDPLFILNATLTTADVDRLRESIRKRQQHAERLEHFTRSLMPDAELASLAHPLPLQHVSVESSAQDLLLTMQLEAFRTMDLALEQQIRAREGQLAHASAHVQRMEQILPLMQERTDAIDTLQRQGMAARMQWLELEQGIVDTRGQIKAERHRLDQIRSEISELIHRREQLHVETRRDALAELEQLRSELEELGQDLTKARELNRQQILYAPVSGVVHEQRVNTLGAVVQPAEPLLEIVPDGEELIVEAWILNRDIGFVREGQKASVKVHTFQFTKYGTVPGEVIRVSRDAVIDEIAGPRYLARIRMERDWMDIAGERTNLAPGMAASAEVAIGQRRLIEFFAAPLLSALDEAGRER</sequence>
<dbReference type="Pfam" id="PF25994">
    <property type="entry name" value="HH_AprE"/>
    <property type="match status" value="1"/>
</dbReference>
<organism evidence="13 14">
    <name type="scientific">Thioalkalivibrio versutus</name>
    <dbReference type="NCBI Taxonomy" id="106634"/>
    <lineage>
        <taxon>Bacteria</taxon>
        <taxon>Pseudomonadati</taxon>
        <taxon>Pseudomonadota</taxon>
        <taxon>Gammaproteobacteria</taxon>
        <taxon>Chromatiales</taxon>
        <taxon>Ectothiorhodospiraceae</taxon>
        <taxon>Thioalkalivibrio</taxon>
    </lineage>
</organism>
<evidence type="ECO:0000256" key="6">
    <source>
        <dbReference type="ARBA" id="ARBA00022692"/>
    </source>
</evidence>
<evidence type="ECO:0000256" key="10">
    <source>
        <dbReference type="SAM" id="Coils"/>
    </source>
</evidence>
<evidence type="ECO:0000259" key="11">
    <source>
        <dbReference type="Pfam" id="PF25994"/>
    </source>
</evidence>
<evidence type="ECO:0000256" key="1">
    <source>
        <dbReference type="ARBA" id="ARBA00004377"/>
    </source>
</evidence>
<dbReference type="InterPro" id="IPR058781">
    <property type="entry name" value="HH_AprE-like"/>
</dbReference>
<evidence type="ECO:0000259" key="12">
    <source>
        <dbReference type="Pfam" id="PF26002"/>
    </source>
</evidence>
<accession>A0A0G3G2R1</accession>
<evidence type="ECO:0000313" key="14">
    <source>
        <dbReference type="Proteomes" id="UP000064201"/>
    </source>
</evidence>